<proteinExistence type="predicted"/>
<name>A0A5C3MJ30_9AGAM</name>
<organism evidence="1 2">
    <name type="scientific">Heliocybe sulcata</name>
    <dbReference type="NCBI Taxonomy" id="5364"/>
    <lineage>
        <taxon>Eukaryota</taxon>
        <taxon>Fungi</taxon>
        <taxon>Dikarya</taxon>
        <taxon>Basidiomycota</taxon>
        <taxon>Agaricomycotina</taxon>
        <taxon>Agaricomycetes</taxon>
        <taxon>Gloeophyllales</taxon>
        <taxon>Gloeophyllaceae</taxon>
        <taxon>Heliocybe</taxon>
    </lineage>
</organism>
<dbReference type="AlphaFoldDB" id="A0A5C3MJ30"/>
<dbReference type="EMBL" id="ML213546">
    <property type="protein sequence ID" value="TFK45334.1"/>
    <property type="molecule type" value="Genomic_DNA"/>
</dbReference>
<dbReference type="Proteomes" id="UP000305948">
    <property type="component" value="Unassembled WGS sequence"/>
</dbReference>
<sequence>MASVNGIICASKLTLRHWRDVHSRHFVSIVSVCRNRVSPCLTSAYNTAARKRRASTAKALVSQGKHRIPKHDILATARIRGSSALPLRTLKPARLDAEDFVDLTGRVSQNVYFSAAPEEPKLQIFYIYSNVHTPFPPDCQGFFYWHPDTHAPPVSGQVRFRTTTSSDPATFPSGRDLQLPDGRTWNISLLCIARQTMYSGLRIHLLSEKLVTAKVLDTALNMSASCQGKYHISKSNIPVTAVTRPRKGVALLLRTLNQTRLDAQDYVDLTGQQKKAVRFPLAFEASMLQVYYGRPDARRNLSFPTDSKGFFYWHLEPDGPPGSGQVRFRTTASSDPGTFSSGHDLQQPDGSTWNIPLFRIARQMKYSGLRAHLLSEKLVTEMVLDANLNMSASYRDKHSFPKSGVPATTATGLRKGTALLLRTLNQTRLNAEDFADLTGRSSRYVRFPLAPTERGVDMRYFQSGCKRIPFPPDSHGFLYW</sequence>
<dbReference type="OrthoDB" id="2750929at2759"/>
<protein>
    <submittedName>
        <fullName evidence="1">Uncharacterized protein</fullName>
    </submittedName>
</protein>
<accession>A0A5C3MJ30</accession>
<keyword evidence="2" id="KW-1185">Reference proteome</keyword>
<reference evidence="1 2" key="1">
    <citation type="journal article" date="2019" name="Nat. Ecol. Evol.">
        <title>Megaphylogeny resolves global patterns of mushroom evolution.</title>
        <authorList>
            <person name="Varga T."/>
            <person name="Krizsan K."/>
            <person name="Foldi C."/>
            <person name="Dima B."/>
            <person name="Sanchez-Garcia M."/>
            <person name="Sanchez-Ramirez S."/>
            <person name="Szollosi G.J."/>
            <person name="Szarkandi J.G."/>
            <person name="Papp V."/>
            <person name="Albert L."/>
            <person name="Andreopoulos W."/>
            <person name="Angelini C."/>
            <person name="Antonin V."/>
            <person name="Barry K.W."/>
            <person name="Bougher N.L."/>
            <person name="Buchanan P."/>
            <person name="Buyck B."/>
            <person name="Bense V."/>
            <person name="Catcheside P."/>
            <person name="Chovatia M."/>
            <person name="Cooper J."/>
            <person name="Damon W."/>
            <person name="Desjardin D."/>
            <person name="Finy P."/>
            <person name="Geml J."/>
            <person name="Haridas S."/>
            <person name="Hughes K."/>
            <person name="Justo A."/>
            <person name="Karasinski D."/>
            <person name="Kautmanova I."/>
            <person name="Kiss B."/>
            <person name="Kocsube S."/>
            <person name="Kotiranta H."/>
            <person name="LaButti K.M."/>
            <person name="Lechner B.E."/>
            <person name="Liimatainen K."/>
            <person name="Lipzen A."/>
            <person name="Lukacs Z."/>
            <person name="Mihaltcheva S."/>
            <person name="Morgado L.N."/>
            <person name="Niskanen T."/>
            <person name="Noordeloos M.E."/>
            <person name="Ohm R.A."/>
            <person name="Ortiz-Santana B."/>
            <person name="Ovrebo C."/>
            <person name="Racz N."/>
            <person name="Riley R."/>
            <person name="Savchenko A."/>
            <person name="Shiryaev A."/>
            <person name="Soop K."/>
            <person name="Spirin V."/>
            <person name="Szebenyi C."/>
            <person name="Tomsovsky M."/>
            <person name="Tulloss R.E."/>
            <person name="Uehling J."/>
            <person name="Grigoriev I.V."/>
            <person name="Vagvolgyi C."/>
            <person name="Papp T."/>
            <person name="Martin F.M."/>
            <person name="Miettinen O."/>
            <person name="Hibbett D.S."/>
            <person name="Nagy L.G."/>
        </authorList>
    </citation>
    <scope>NUCLEOTIDE SEQUENCE [LARGE SCALE GENOMIC DNA]</scope>
    <source>
        <strain evidence="1 2">OMC1185</strain>
    </source>
</reference>
<evidence type="ECO:0000313" key="2">
    <source>
        <dbReference type="Proteomes" id="UP000305948"/>
    </source>
</evidence>
<gene>
    <name evidence="1" type="ORF">OE88DRAFT_1689153</name>
</gene>
<feature type="non-terminal residue" evidence="1">
    <location>
        <position position="480"/>
    </location>
</feature>
<evidence type="ECO:0000313" key="1">
    <source>
        <dbReference type="EMBL" id="TFK45334.1"/>
    </source>
</evidence>